<keyword evidence="1" id="KW-0812">Transmembrane</keyword>
<gene>
    <name evidence="2" type="ORF">CLV29_1404</name>
</gene>
<keyword evidence="3" id="KW-1185">Reference proteome</keyword>
<feature type="transmembrane region" description="Helical" evidence="1">
    <location>
        <begin position="12"/>
        <end position="44"/>
    </location>
</feature>
<evidence type="ECO:0000256" key="1">
    <source>
        <dbReference type="SAM" id="Phobius"/>
    </source>
</evidence>
<comment type="caution">
    <text evidence="2">The sequence shown here is derived from an EMBL/GenBank/DDBJ whole genome shotgun (WGS) entry which is preliminary data.</text>
</comment>
<dbReference type="Proteomes" id="UP000295371">
    <property type="component" value="Unassembled WGS sequence"/>
</dbReference>
<keyword evidence="1" id="KW-0472">Membrane</keyword>
<dbReference type="EMBL" id="SOAW01000001">
    <property type="protein sequence ID" value="TDT33774.1"/>
    <property type="molecule type" value="Genomic_DNA"/>
</dbReference>
<keyword evidence="1" id="KW-1133">Transmembrane helix</keyword>
<organism evidence="2 3">
    <name type="scientific">Naumannella halotolerans</name>
    <dbReference type="NCBI Taxonomy" id="993414"/>
    <lineage>
        <taxon>Bacteria</taxon>
        <taxon>Bacillati</taxon>
        <taxon>Actinomycetota</taxon>
        <taxon>Actinomycetes</taxon>
        <taxon>Propionibacteriales</taxon>
        <taxon>Propionibacteriaceae</taxon>
        <taxon>Naumannella</taxon>
    </lineage>
</organism>
<reference evidence="2 3" key="1">
    <citation type="submission" date="2019-03" db="EMBL/GenBank/DDBJ databases">
        <title>Genomic Encyclopedia of Archaeal and Bacterial Type Strains, Phase II (KMG-II): from individual species to whole genera.</title>
        <authorList>
            <person name="Goeker M."/>
        </authorList>
    </citation>
    <scope>NUCLEOTIDE SEQUENCE [LARGE SCALE GENOMIC DNA]</scope>
    <source>
        <strain evidence="2 3">DSM 24323</strain>
    </source>
</reference>
<evidence type="ECO:0008006" key="4">
    <source>
        <dbReference type="Google" id="ProtNLM"/>
    </source>
</evidence>
<accession>A0A4R7J906</accession>
<evidence type="ECO:0000313" key="3">
    <source>
        <dbReference type="Proteomes" id="UP000295371"/>
    </source>
</evidence>
<dbReference type="RefSeq" id="WP_392508808.1">
    <property type="nucleotide sequence ID" value="NZ_CP171129.1"/>
</dbReference>
<protein>
    <recommendedName>
        <fullName evidence="4">Small integral membrane protein DUF2273</fullName>
    </recommendedName>
</protein>
<proteinExistence type="predicted"/>
<sequence length="64" mass="6753">MEIQMKTTQFAILVGMALAAIAYFAGFVALLITAIGGAVGWLVAMIITGRIDLRDLAGRAGDQR</sequence>
<dbReference type="AlphaFoldDB" id="A0A4R7J906"/>
<evidence type="ECO:0000313" key="2">
    <source>
        <dbReference type="EMBL" id="TDT33774.1"/>
    </source>
</evidence>
<name>A0A4R7J906_9ACTN</name>